<protein>
    <submittedName>
        <fullName evidence="1">Uncharacterized protein</fullName>
    </submittedName>
</protein>
<organism evidence="1">
    <name type="scientific">Arundo donax</name>
    <name type="common">Giant reed</name>
    <name type="synonym">Donax arundinaceus</name>
    <dbReference type="NCBI Taxonomy" id="35708"/>
    <lineage>
        <taxon>Eukaryota</taxon>
        <taxon>Viridiplantae</taxon>
        <taxon>Streptophyta</taxon>
        <taxon>Embryophyta</taxon>
        <taxon>Tracheophyta</taxon>
        <taxon>Spermatophyta</taxon>
        <taxon>Magnoliopsida</taxon>
        <taxon>Liliopsida</taxon>
        <taxon>Poales</taxon>
        <taxon>Poaceae</taxon>
        <taxon>PACMAD clade</taxon>
        <taxon>Arundinoideae</taxon>
        <taxon>Arundineae</taxon>
        <taxon>Arundo</taxon>
    </lineage>
</organism>
<reference evidence="1" key="2">
    <citation type="journal article" date="2015" name="Data Brief">
        <title>Shoot transcriptome of the giant reed, Arundo donax.</title>
        <authorList>
            <person name="Barrero R.A."/>
            <person name="Guerrero F.D."/>
            <person name="Moolhuijzen P."/>
            <person name="Goolsby J.A."/>
            <person name="Tidwell J."/>
            <person name="Bellgard S.E."/>
            <person name="Bellgard M.I."/>
        </authorList>
    </citation>
    <scope>NUCLEOTIDE SEQUENCE</scope>
    <source>
        <tissue evidence="1">Shoot tissue taken approximately 20 cm above the soil surface</tissue>
    </source>
</reference>
<sequence length="36" mass="4137">MPSGLHPGDRFRRPLLSLHMTLRLNRTASLSRVHNV</sequence>
<accession>A0A0A9GQC0</accession>
<name>A0A0A9GQC0_ARUDO</name>
<dbReference type="AlphaFoldDB" id="A0A0A9GQC0"/>
<dbReference type="EMBL" id="GBRH01175003">
    <property type="protein sequence ID" value="JAE22893.1"/>
    <property type="molecule type" value="Transcribed_RNA"/>
</dbReference>
<evidence type="ECO:0000313" key="1">
    <source>
        <dbReference type="EMBL" id="JAE22893.1"/>
    </source>
</evidence>
<proteinExistence type="predicted"/>
<reference evidence="1" key="1">
    <citation type="submission" date="2014-09" db="EMBL/GenBank/DDBJ databases">
        <authorList>
            <person name="Magalhaes I.L.F."/>
            <person name="Oliveira U."/>
            <person name="Santos F.R."/>
            <person name="Vidigal T.H.D.A."/>
            <person name="Brescovit A.D."/>
            <person name="Santos A.J."/>
        </authorList>
    </citation>
    <scope>NUCLEOTIDE SEQUENCE</scope>
    <source>
        <tissue evidence="1">Shoot tissue taken approximately 20 cm above the soil surface</tissue>
    </source>
</reference>